<dbReference type="PANTHER" id="PTHR23301:SF0">
    <property type="entry name" value="CHITIN-BINDING TYPE-2 DOMAIN-CONTAINING PROTEIN-RELATED"/>
    <property type="match status" value="1"/>
</dbReference>
<feature type="compositionally biased region" description="Basic and acidic residues" evidence="6">
    <location>
        <begin position="208"/>
        <end position="219"/>
    </location>
</feature>
<dbReference type="Allergome" id="12099">
    <property type="allergen name" value="Der p 37.0101"/>
</dbReference>
<evidence type="ECO:0000313" key="9">
    <source>
        <dbReference type="EMBL" id="AVD73319.1"/>
    </source>
</evidence>
<evidence type="ECO:0000256" key="7">
    <source>
        <dbReference type="SAM" id="SignalP"/>
    </source>
</evidence>
<dbReference type="SMART" id="SM00494">
    <property type="entry name" value="ChtBD2"/>
    <property type="match status" value="2"/>
</dbReference>
<dbReference type="Gene3D" id="3.20.20.80">
    <property type="entry name" value="Glycosidases"/>
    <property type="match status" value="1"/>
</dbReference>
<feature type="chain" id="PRO_5017975264" evidence="7">
    <location>
        <begin position="18"/>
        <end position="247"/>
    </location>
</feature>
<dbReference type="InterPro" id="IPR036508">
    <property type="entry name" value="Chitin-bd_dom_sf"/>
</dbReference>
<organism evidence="9">
    <name type="scientific">Dermatophagoides pteronyssinus</name>
    <name type="common">European house dust mite</name>
    <dbReference type="NCBI Taxonomy" id="6956"/>
    <lineage>
        <taxon>Eukaryota</taxon>
        <taxon>Metazoa</taxon>
        <taxon>Ecdysozoa</taxon>
        <taxon>Arthropoda</taxon>
        <taxon>Chelicerata</taxon>
        <taxon>Arachnida</taxon>
        <taxon>Acari</taxon>
        <taxon>Acariformes</taxon>
        <taxon>Sarcoptiformes</taxon>
        <taxon>Astigmata</taxon>
        <taxon>Psoroptidia</taxon>
        <taxon>Analgoidea</taxon>
        <taxon>Pyroglyphidae</taxon>
        <taxon>Dermatophagoidinae</taxon>
        <taxon>Dermatophagoides</taxon>
    </lineage>
</organism>
<evidence type="ECO:0000256" key="6">
    <source>
        <dbReference type="SAM" id="MobiDB-lite"/>
    </source>
</evidence>
<dbReference type="EMBL" id="MG520330">
    <property type="protein sequence ID" value="AVD73319.1"/>
    <property type="molecule type" value="mRNA"/>
</dbReference>
<sequence precursor="true">MIKSFLLFSIYIGSIWTLPVSELAGMHQMDEGMINVGDNKPTNLTICKDKKDGALIGDEHDRTLFYECSNGLAFPFHCPPGLIFDDTRGTCTFDPDASTKKPPYHGNSKFNCTGKEDDFYPDEKDATKFHECVNGYPYDFECPPNTVFDAKRKACAFRSAEQSLEENEQSQPQPQSQKQHRQARDVTESTTTVVTEQSTDQSVRRHRRNDEQQQKHHHQLEEIAKEKNIDLHIIETTTPENFDVWID</sequence>
<accession>A0A3Q0KAE3</accession>
<keyword evidence="2 7" id="KW-0732">Signal</keyword>
<dbReference type="GO" id="GO:0005576">
    <property type="term" value="C:extracellular region"/>
    <property type="evidence" value="ECO:0007669"/>
    <property type="project" value="InterPro"/>
</dbReference>
<dbReference type="PROSITE" id="PS50940">
    <property type="entry name" value="CHIT_BIND_II"/>
    <property type="match status" value="2"/>
</dbReference>
<dbReference type="SUPFAM" id="SSF57625">
    <property type="entry name" value="Invertebrate chitin-binding proteins"/>
    <property type="match status" value="2"/>
</dbReference>
<dbReference type="Pfam" id="PF01607">
    <property type="entry name" value="CBM_14"/>
    <property type="match status" value="2"/>
</dbReference>
<dbReference type="PANTHER" id="PTHR23301">
    <property type="entry name" value="CHITIN BINDING PERITROPHIN-A"/>
    <property type="match status" value="1"/>
</dbReference>
<evidence type="ECO:0000259" key="8">
    <source>
        <dbReference type="PROSITE" id="PS50940"/>
    </source>
</evidence>
<feature type="region of interest" description="Disordered" evidence="6">
    <location>
        <begin position="163"/>
        <end position="219"/>
    </location>
</feature>
<dbReference type="OrthoDB" id="6410424at2759"/>
<evidence type="ECO:0000256" key="5">
    <source>
        <dbReference type="ARBA" id="ARBA00023180"/>
    </source>
</evidence>
<dbReference type="InterPro" id="IPR002557">
    <property type="entry name" value="Chitin-bd_dom"/>
</dbReference>
<dbReference type="GO" id="GO:0008061">
    <property type="term" value="F:chitin binding"/>
    <property type="evidence" value="ECO:0007669"/>
    <property type="project" value="UniProtKB-KW"/>
</dbReference>
<feature type="domain" description="Chitin-binding type-2" evidence="8">
    <location>
        <begin position="109"/>
        <end position="165"/>
    </location>
</feature>
<protein>
    <submittedName>
        <fullName evidence="9">Clone 16-derived allergen</fullName>
    </submittedName>
</protein>
<dbReference type="InterPro" id="IPR051940">
    <property type="entry name" value="Chitin_bind-dev_reg"/>
</dbReference>
<name>A0A3Q0KAE3_DERPT</name>
<feature type="domain" description="Chitin-binding type-2" evidence="8">
    <location>
        <begin position="44"/>
        <end position="101"/>
    </location>
</feature>
<evidence type="ECO:0000256" key="2">
    <source>
        <dbReference type="ARBA" id="ARBA00022729"/>
    </source>
</evidence>
<keyword evidence="3" id="KW-0677">Repeat</keyword>
<reference evidence="9" key="1">
    <citation type="submission" date="2017-11" db="EMBL/GenBank/DDBJ databases">
        <title>Characterization of a new house dust mite allergen.</title>
        <authorList>
            <person name="Resch-Marat Y."/>
            <person name="Weghofer M."/>
            <person name="Casset A."/>
            <person name="Vrtala S."/>
            <person name="Valenta R."/>
        </authorList>
    </citation>
    <scope>NUCLEOTIDE SEQUENCE</scope>
</reference>
<feature type="signal peptide" evidence="7">
    <location>
        <begin position="1"/>
        <end position="17"/>
    </location>
</feature>
<dbReference type="Gene3D" id="2.170.140.10">
    <property type="entry name" value="Chitin binding domain"/>
    <property type="match status" value="1"/>
</dbReference>
<evidence type="ECO:0000256" key="3">
    <source>
        <dbReference type="ARBA" id="ARBA00022737"/>
    </source>
</evidence>
<keyword evidence="1" id="KW-0147">Chitin-binding</keyword>
<dbReference type="Allergome" id="12098">
    <property type="allergen name" value="Der p 37"/>
</dbReference>
<keyword evidence="4" id="KW-1015">Disulfide bond</keyword>
<evidence type="ECO:0000256" key="1">
    <source>
        <dbReference type="ARBA" id="ARBA00022669"/>
    </source>
</evidence>
<feature type="compositionally biased region" description="Low complexity" evidence="6">
    <location>
        <begin position="188"/>
        <end position="201"/>
    </location>
</feature>
<evidence type="ECO:0000256" key="4">
    <source>
        <dbReference type="ARBA" id="ARBA00023157"/>
    </source>
</evidence>
<dbReference type="AlphaFoldDB" id="A0A3Q0KAE3"/>
<keyword evidence="5" id="KW-0325">Glycoprotein</keyword>
<dbReference type="SMR" id="A0A3Q0KAE3"/>
<proteinExistence type="evidence at transcript level"/>